<evidence type="ECO:0000313" key="10">
    <source>
        <dbReference type="Proteomes" id="UP000504611"/>
    </source>
</evidence>
<organism evidence="10 11">
    <name type="scientific">Notothenia coriiceps</name>
    <name type="common">black rockcod</name>
    <dbReference type="NCBI Taxonomy" id="8208"/>
    <lineage>
        <taxon>Eukaryota</taxon>
        <taxon>Metazoa</taxon>
        <taxon>Chordata</taxon>
        <taxon>Craniata</taxon>
        <taxon>Vertebrata</taxon>
        <taxon>Euteleostomi</taxon>
        <taxon>Actinopterygii</taxon>
        <taxon>Neopterygii</taxon>
        <taxon>Teleostei</taxon>
        <taxon>Neoteleostei</taxon>
        <taxon>Acanthomorphata</taxon>
        <taxon>Eupercaria</taxon>
        <taxon>Perciformes</taxon>
        <taxon>Notothenioidei</taxon>
        <taxon>Nototheniidae</taxon>
        <taxon>Notothenia</taxon>
    </lineage>
</organism>
<feature type="coiled-coil region" evidence="9">
    <location>
        <begin position="409"/>
        <end position="436"/>
    </location>
</feature>
<feature type="coiled-coil region" evidence="9">
    <location>
        <begin position="824"/>
        <end position="851"/>
    </location>
</feature>
<keyword evidence="5" id="KW-0597">Phosphoprotein</keyword>
<evidence type="ECO:0000256" key="7">
    <source>
        <dbReference type="ARBA" id="ARBA00023203"/>
    </source>
</evidence>
<dbReference type="SMART" id="SM00150">
    <property type="entry name" value="SPEC"/>
    <property type="match status" value="13"/>
</dbReference>
<accession>A0A6I9NKS6</accession>
<dbReference type="FunFam" id="1.20.58.60:FF:000018">
    <property type="entry name" value="Spectrin beta chain"/>
    <property type="match status" value="1"/>
</dbReference>
<dbReference type="FunFam" id="1.20.58.60:FF:000020">
    <property type="entry name" value="Spectrin alpha chain, non-erythrocytic 1"/>
    <property type="match status" value="1"/>
</dbReference>
<evidence type="ECO:0000256" key="2">
    <source>
        <dbReference type="ARBA" id="ARBA00006826"/>
    </source>
</evidence>
<dbReference type="KEGG" id="ncc:104952140"/>
<feature type="coiled-coil region" evidence="9">
    <location>
        <begin position="947"/>
        <end position="994"/>
    </location>
</feature>
<dbReference type="GO" id="GO:0005737">
    <property type="term" value="C:cytoplasm"/>
    <property type="evidence" value="ECO:0007669"/>
    <property type="project" value="UniProtKB-ARBA"/>
</dbReference>
<proteinExistence type="inferred from homology"/>
<protein>
    <submittedName>
        <fullName evidence="11">LOW QUALITY PROTEIN: spectrin beta chain, non-erythrocytic 1-like</fullName>
    </submittedName>
</protein>
<keyword evidence="7" id="KW-0009">Actin-binding</keyword>
<reference evidence="11" key="1">
    <citation type="submission" date="2025-08" db="UniProtKB">
        <authorList>
            <consortium name="RefSeq"/>
        </authorList>
    </citation>
    <scope>IDENTIFICATION</scope>
    <source>
        <tissue evidence="11">Muscle</tissue>
    </source>
</reference>
<dbReference type="GO" id="GO:0051693">
    <property type="term" value="P:actin filament capping"/>
    <property type="evidence" value="ECO:0007669"/>
    <property type="project" value="UniProtKB-KW"/>
</dbReference>
<evidence type="ECO:0000256" key="9">
    <source>
        <dbReference type="SAM" id="Coils"/>
    </source>
</evidence>
<keyword evidence="4" id="KW-0963">Cytoplasm</keyword>
<evidence type="ECO:0000313" key="11">
    <source>
        <dbReference type="RefSeq" id="XP_010777202.1"/>
    </source>
</evidence>
<evidence type="ECO:0000256" key="1">
    <source>
        <dbReference type="ARBA" id="ARBA00004245"/>
    </source>
</evidence>
<feature type="coiled-coil region" evidence="9">
    <location>
        <begin position="295"/>
        <end position="329"/>
    </location>
</feature>
<evidence type="ECO:0000256" key="3">
    <source>
        <dbReference type="ARBA" id="ARBA00022467"/>
    </source>
</evidence>
<dbReference type="Pfam" id="PF00435">
    <property type="entry name" value="Spectrin"/>
    <property type="match status" value="13"/>
</dbReference>
<dbReference type="GeneID" id="104952140"/>
<evidence type="ECO:0000256" key="5">
    <source>
        <dbReference type="ARBA" id="ARBA00022553"/>
    </source>
</evidence>
<dbReference type="SUPFAM" id="SSF46966">
    <property type="entry name" value="Spectrin repeat"/>
    <property type="match status" value="11"/>
</dbReference>
<evidence type="ECO:0000256" key="4">
    <source>
        <dbReference type="ARBA" id="ARBA00022490"/>
    </source>
</evidence>
<dbReference type="FunFam" id="1.20.58.60:FF:000019">
    <property type="entry name" value="Spectrin beta chain"/>
    <property type="match status" value="1"/>
</dbReference>
<dbReference type="FunFam" id="1.20.58.60:FF:000059">
    <property type="entry name" value="Spectrin beta chain"/>
    <property type="match status" value="1"/>
</dbReference>
<dbReference type="InterPro" id="IPR002017">
    <property type="entry name" value="Spectrin_repeat"/>
</dbReference>
<keyword evidence="3" id="KW-0117">Actin capping</keyword>
<comment type="similarity">
    <text evidence="2">Belongs to the spectrin family.</text>
</comment>
<dbReference type="CDD" id="cd00176">
    <property type="entry name" value="SPEC"/>
    <property type="match status" value="7"/>
</dbReference>
<dbReference type="GO" id="GO:0003779">
    <property type="term" value="F:actin binding"/>
    <property type="evidence" value="ECO:0007669"/>
    <property type="project" value="UniProtKB-KW"/>
</dbReference>
<dbReference type="InterPro" id="IPR018159">
    <property type="entry name" value="Spectrin/alpha-actinin"/>
</dbReference>
<dbReference type="PANTHER" id="PTHR11915">
    <property type="entry name" value="SPECTRIN/FILAMIN RELATED CYTOSKELETAL PROTEIN"/>
    <property type="match status" value="1"/>
</dbReference>
<gene>
    <name evidence="11" type="primary">LOC104952140</name>
</gene>
<keyword evidence="6" id="KW-0677">Repeat</keyword>
<keyword evidence="8" id="KW-0206">Cytoskeleton</keyword>
<keyword evidence="10" id="KW-1185">Reference proteome</keyword>
<dbReference type="OrthoDB" id="5865767at2759"/>
<name>A0A6I9NKS6_9TELE</name>
<dbReference type="FunFam" id="1.20.58.60:FF:000049">
    <property type="entry name" value="Spectrin beta chain"/>
    <property type="match status" value="1"/>
</dbReference>
<evidence type="ECO:0000256" key="6">
    <source>
        <dbReference type="ARBA" id="ARBA00022737"/>
    </source>
</evidence>
<dbReference type="RefSeq" id="XP_010777202.1">
    <property type="nucleotide sequence ID" value="XM_010778900.1"/>
</dbReference>
<dbReference type="Gene3D" id="1.20.58.60">
    <property type="match status" value="10"/>
</dbReference>
<sequence length="1474" mass="171114">MFILTFLSPPGYKPCDPQVIRDRVQHLDLCYQELCALAAQRRARLEQSRLFWNFLWETAELESWIREKEHLFSSLDYGKDLTSVLVLQSKHSAFEDELGARRANLDQVQAEGQKMIEAEHYGSPKVQERMDDIRRQWQQLEELAAFRKQNLQDTQRFFQFQGDADELKAWLLGAKRQMSSDDVGHDEYTTQRLLKKHRDLKNETTKNGATIDALSKQANALPEELQNTPDIQRRLKDIKDLFMELMSLADLRQKKLDDAMSLYTIFSETDACELWMGQKETWLVGLEVPKKLEDLEVVQNRLSILAQDMANVQSRVDDVNQAVKQLEDSRHPRTREVKECQMRLNKRWEAFKAMVEDKKRKVDSAASLNNYGLECDETESWIKDKTRVIESTVDLGNDLAAVMTIQRKLFGMERDLAAIENKLTFLRNEADQLAKDHPESAGDILARRGELDAAWDELKKTLKDREDSLGEVSKLQTFLQDMDDFQSWLFKTQKSVASEESPATLPEAEEQLSLHDAVREDINNHEEDYHQVRDTGTQVTQGQEDDPQYQQLEQRLNGLDRGWVELQKMWDNRKGFLDQGLGFQQFMRDCKAVEAILNNQEYTLAHIDKADTSAGAEKALKKHEDFVSTMEANEDKVDGALQGGQRLVDSRNLYSGKVQDKTDSIRDRHNKNKRRAQEVSEKLRDNRDLQHFLQNTQDLTVWINEKMLTAQDTSYDEARNLHSKWLKHQAFMAELAFHQGWLDKRGPGGLGGKCDAALSLWIEERMPLAMSQEHGHNLQTVQMLLKKNQTLQREIEGHQPRVEEVLERGRRMSAAASAEGRPEAERITEQLKDLEEAWARLQDEMTNRRERLKGSSSGQHYYNDADEAEAWIGEQELYMIADEKAKEGQELMESKPELEPIVKERLDKLHELWDTLESTTQEKARLLFDANRSELYDQSLTDMKTWLGGLKQQLQSGEEDVKDLTKANILLKKHQMTENQVRERARELEELQEAVRKHGGGREEQPELEAEQQALQSGFQQLLTPLTQRRGKLEAAKAQHQFYRDLADELVSMDSYFCHVSEDYLKVTYYAKSTSSCLFDEQSAMLMLKRHLVLKQNVDDYADSIQSLADRAQRMLAEDHPDGEEIIRRQGQVDKQYAGLKELAEDRRLKLDHTYHHFLLSREVEYLEQWISEKDVVASSQEMGQDLDHVTRLRDKFREFARETGMAGQDRVDMVNETIDDLIEAGHTEAATMAEWKDAINESWADLLELIDTRSQLLTTSYELLKYYDDGKELVAQIHDKQKELPEDVGEDFSKAESFHRMHAAFERDITALGKQVQQFQETASRLHAQYAGSQADTIQATEREVLEAWRGLLDACDGRRAQLVDTAEKFRFFTTVRDLMAWMESIIQQIDTQEKPRDVSSVELLQKYHQGIRSEIEARGGKFTDCIDLGKALLTRKHRDSAEIKEKMVQLIDKRKEMMFKWDDRWDWLRLCE</sequence>
<comment type="subcellular location">
    <subcellularLocation>
        <location evidence="1">Cytoplasm</location>
        <location evidence="1">Cytoskeleton</location>
    </subcellularLocation>
</comment>
<keyword evidence="9" id="KW-0175">Coiled coil</keyword>
<dbReference type="Proteomes" id="UP000504611">
    <property type="component" value="Unplaced"/>
</dbReference>
<evidence type="ECO:0000256" key="8">
    <source>
        <dbReference type="ARBA" id="ARBA00023212"/>
    </source>
</evidence>
<dbReference type="GO" id="GO:0005856">
    <property type="term" value="C:cytoskeleton"/>
    <property type="evidence" value="ECO:0007669"/>
    <property type="project" value="UniProtKB-SubCell"/>
</dbReference>